<feature type="signal peptide" evidence="6">
    <location>
        <begin position="1"/>
        <end position="34"/>
    </location>
</feature>
<protein>
    <submittedName>
        <fullName evidence="9">Gfo/Idh/MocA family oxidoreductase</fullName>
    </submittedName>
</protein>
<name>A0A939G454_9BACT</name>
<dbReference type="InterPro" id="IPR000683">
    <property type="entry name" value="Gfo/Idh/MocA-like_OxRdtase_N"/>
</dbReference>
<evidence type="ECO:0000259" key="7">
    <source>
        <dbReference type="Pfam" id="PF01408"/>
    </source>
</evidence>
<dbReference type="Pfam" id="PF01408">
    <property type="entry name" value="GFO_IDH_MocA"/>
    <property type="match status" value="1"/>
</dbReference>
<dbReference type="Gene3D" id="3.30.360.10">
    <property type="entry name" value="Dihydrodipicolinate Reductase, domain 2"/>
    <property type="match status" value="2"/>
</dbReference>
<dbReference type="InterPro" id="IPR050463">
    <property type="entry name" value="Gfo/Idh/MocA_oxidrdct_glycsds"/>
</dbReference>
<keyword evidence="4" id="KW-0560">Oxidoreductase</keyword>
<comment type="cofactor">
    <cofactor evidence="1">
        <name>NAD(+)</name>
        <dbReference type="ChEBI" id="CHEBI:57540"/>
    </cofactor>
</comment>
<evidence type="ECO:0000259" key="8">
    <source>
        <dbReference type="Pfam" id="PF21252"/>
    </source>
</evidence>
<dbReference type="Pfam" id="PF21252">
    <property type="entry name" value="Glyco_hydro_109_C"/>
    <property type="match status" value="1"/>
</dbReference>
<evidence type="ECO:0000256" key="4">
    <source>
        <dbReference type="ARBA" id="ARBA00023002"/>
    </source>
</evidence>
<dbReference type="InterPro" id="IPR036291">
    <property type="entry name" value="NAD(P)-bd_dom_sf"/>
</dbReference>
<evidence type="ECO:0000256" key="2">
    <source>
        <dbReference type="ARBA" id="ARBA00009329"/>
    </source>
</evidence>
<evidence type="ECO:0000256" key="3">
    <source>
        <dbReference type="ARBA" id="ARBA00022801"/>
    </source>
</evidence>
<gene>
    <name evidence="9" type="ORF">J2I48_11100</name>
</gene>
<dbReference type="EMBL" id="JAFMYU010000007">
    <property type="protein sequence ID" value="MBO0931546.1"/>
    <property type="molecule type" value="Genomic_DNA"/>
</dbReference>
<dbReference type="PROSITE" id="PS51318">
    <property type="entry name" value="TAT"/>
    <property type="match status" value="1"/>
</dbReference>
<dbReference type="InterPro" id="IPR049303">
    <property type="entry name" value="Glyco_hydro_109_C"/>
</dbReference>
<evidence type="ECO:0000256" key="1">
    <source>
        <dbReference type="ARBA" id="ARBA00001911"/>
    </source>
</evidence>
<dbReference type="GO" id="GO:0016798">
    <property type="term" value="F:hydrolase activity, acting on glycosyl bonds"/>
    <property type="evidence" value="ECO:0007669"/>
    <property type="project" value="UniProtKB-KW"/>
</dbReference>
<feature type="chain" id="PRO_5036679833" evidence="6">
    <location>
        <begin position="35"/>
        <end position="376"/>
    </location>
</feature>
<dbReference type="InterPro" id="IPR006311">
    <property type="entry name" value="TAT_signal"/>
</dbReference>
<feature type="domain" description="Gfo/Idh/MocA-like oxidoreductase N-terminal" evidence="7">
    <location>
        <begin position="41"/>
        <end position="137"/>
    </location>
</feature>
<proteinExistence type="inferred from homology"/>
<sequence length="376" mass="39967">MQQRATRRTFLRTATLATALAPSISTWLTESAKAATTGPVRLAIVGAGNQGQYYLRQVVSRSDVYISAICDSDPEAIRQALSLFDALGKPHPAICSSDESAVEQLFQQTNIDGVLLAAAANQQVPLAIQAMQAGKYVGMAVVAPISVGQSWALVHAHERTQTPLILLESTCYLPENMAVLTQIRQGAFGEITHARSGYQQGRSGSTPYPTHGLGPVAQWLSINRGNQFVSLSSTINKSRGLVRVAAEKGVSSLSGTTYTLGEVITTTILCASGATVELIHEGEATRPYAPGFRVQGTQKQWMGAHETSADAQASANALLVHDFVRGVQSKATPAIDVYDAAVWSCVPYLAMESLANGGQPIAIPDFTKGKWQTALV</sequence>
<keyword evidence="5" id="KW-0326">Glycosidase</keyword>
<accession>A0A939G454</accession>
<dbReference type="PANTHER" id="PTHR43818">
    <property type="entry name" value="BCDNA.GH03377"/>
    <property type="match status" value="1"/>
</dbReference>
<reference evidence="9 10" key="1">
    <citation type="submission" date="2021-03" db="EMBL/GenBank/DDBJ databases">
        <title>Fibrella sp. HMF5036 genome sequencing and assembly.</title>
        <authorList>
            <person name="Kang H."/>
            <person name="Kim H."/>
            <person name="Bae S."/>
            <person name="Joh K."/>
        </authorList>
    </citation>
    <scope>NUCLEOTIDE SEQUENCE [LARGE SCALE GENOMIC DNA]</scope>
    <source>
        <strain evidence="9 10">HMF5036</strain>
    </source>
</reference>
<keyword evidence="6" id="KW-0732">Signal</keyword>
<keyword evidence="3" id="KW-0378">Hydrolase</keyword>
<dbReference type="PANTHER" id="PTHR43818:SF11">
    <property type="entry name" value="BCDNA.GH03377"/>
    <property type="match status" value="1"/>
</dbReference>
<keyword evidence="10" id="KW-1185">Reference proteome</keyword>
<dbReference type="GO" id="GO:0016491">
    <property type="term" value="F:oxidoreductase activity"/>
    <property type="evidence" value="ECO:0007669"/>
    <property type="project" value="UniProtKB-KW"/>
</dbReference>
<evidence type="ECO:0000313" key="10">
    <source>
        <dbReference type="Proteomes" id="UP000664795"/>
    </source>
</evidence>
<comment type="similarity">
    <text evidence="2">Belongs to the Gfo/Idh/MocA family. Glycosyl hydrolase 109 subfamily.</text>
</comment>
<dbReference type="Gene3D" id="3.40.50.720">
    <property type="entry name" value="NAD(P)-binding Rossmann-like Domain"/>
    <property type="match status" value="1"/>
</dbReference>
<evidence type="ECO:0000313" key="9">
    <source>
        <dbReference type="EMBL" id="MBO0931546.1"/>
    </source>
</evidence>
<evidence type="ECO:0000256" key="6">
    <source>
        <dbReference type="SAM" id="SignalP"/>
    </source>
</evidence>
<feature type="domain" description="Glycosyl hydrolase 109 C-terminal" evidence="8">
    <location>
        <begin position="207"/>
        <end position="306"/>
    </location>
</feature>
<dbReference type="Proteomes" id="UP000664795">
    <property type="component" value="Unassembled WGS sequence"/>
</dbReference>
<dbReference type="AlphaFoldDB" id="A0A939G454"/>
<evidence type="ECO:0000256" key="5">
    <source>
        <dbReference type="ARBA" id="ARBA00023295"/>
    </source>
</evidence>
<dbReference type="RefSeq" id="WP_207335510.1">
    <property type="nucleotide sequence ID" value="NZ_JAFMYU010000007.1"/>
</dbReference>
<organism evidence="9 10">
    <name type="scientific">Fibrella aquatilis</name>
    <dbReference type="NCBI Taxonomy" id="2817059"/>
    <lineage>
        <taxon>Bacteria</taxon>
        <taxon>Pseudomonadati</taxon>
        <taxon>Bacteroidota</taxon>
        <taxon>Cytophagia</taxon>
        <taxon>Cytophagales</taxon>
        <taxon>Spirosomataceae</taxon>
        <taxon>Fibrella</taxon>
    </lineage>
</organism>
<dbReference type="SUPFAM" id="SSF51735">
    <property type="entry name" value="NAD(P)-binding Rossmann-fold domains"/>
    <property type="match status" value="1"/>
</dbReference>
<comment type="caution">
    <text evidence="9">The sequence shown here is derived from an EMBL/GenBank/DDBJ whole genome shotgun (WGS) entry which is preliminary data.</text>
</comment>
<dbReference type="GO" id="GO:0000166">
    <property type="term" value="F:nucleotide binding"/>
    <property type="evidence" value="ECO:0007669"/>
    <property type="project" value="InterPro"/>
</dbReference>